<keyword evidence="2" id="KW-1003">Cell membrane</keyword>
<evidence type="ECO:0000256" key="3">
    <source>
        <dbReference type="ARBA" id="ARBA00022692"/>
    </source>
</evidence>
<dbReference type="OrthoDB" id="9759295at2"/>
<dbReference type="CDD" id="cd01127">
    <property type="entry name" value="TrwB_TraG_TraD_VirD4"/>
    <property type="match status" value="1"/>
</dbReference>
<evidence type="ECO:0000256" key="6">
    <source>
        <dbReference type="SAM" id="Phobius"/>
    </source>
</evidence>
<evidence type="ECO:0000259" key="7">
    <source>
        <dbReference type="Pfam" id="PF10412"/>
    </source>
</evidence>
<keyword evidence="5 6" id="KW-0472">Membrane</keyword>
<feature type="domain" description="Type IV secretion system coupling protein TraD DNA-binding" evidence="7">
    <location>
        <begin position="132"/>
        <end position="552"/>
    </location>
</feature>
<name>A0A4Q0ZBC3_9BACT</name>
<dbReference type="EMBL" id="PDJZ01000010">
    <property type="protein sequence ID" value="RXJ83574.1"/>
    <property type="molecule type" value="Genomic_DNA"/>
</dbReference>
<dbReference type="PANTHER" id="PTHR37937">
    <property type="entry name" value="CONJUGATIVE TRANSFER: DNA TRANSPORT"/>
    <property type="match status" value="1"/>
</dbReference>
<evidence type="ECO:0000256" key="1">
    <source>
        <dbReference type="ARBA" id="ARBA00004651"/>
    </source>
</evidence>
<dbReference type="Proteomes" id="UP000290870">
    <property type="component" value="Unassembled WGS sequence"/>
</dbReference>
<accession>A0A4Q0ZBC3</accession>
<evidence type="ECO:0000256" key="5">
    <source>
        <dbReference type="ARBA" id="ARBA00023136"/>
    </source>
</evidence>
<proteinExistence type="predicted"/>
<dbReference type="SUPFAM" id="SSF52540">
    <property type="entry name" value="P-loop containing nucleoside triphosphate hydrolases"/>
    <property type="match status" value="1"/>
</dbReference>
<dbReference type="InterPro" id="IPR051539">
    <property type="entry name" value="T4SS-coupling_protein"/>
</dbReference>
<dbReference type="InterPro" id="IPR019476">
    <property type="entry name" value="T4SS_TraD_DNA-bd"/>
</dbReference>
<sequence>MTYLEFRRKIGISTIFSGFLSFGTSLLISNFKIDLPYFRIERFLPEKLNGVSDIIYIDIIKNVLVANSSIFLSYFLPTFFISLFVAFKFNNKDEEVHKRGSRLLNFKDLKKEIFKYIKANKDIFRLEVGKEQIPIPFSQEVKNTLIVGMVGSGKSQAIYNILFGNFDKKGKKISNGIVDFKEPLIVYERKGEDFLGCLYRREKDFLFDPRDIGCIRWNIFQDMLNENNEIEESMVDFFVASICPISDSKSAHFEEQGSSVIKALLLAVAGSEYPSNKSLIDYIRAYPTPKELREALINNETVKKFGVNNQVIGALTINSEGQLDNQGNSVFATCNKVFKNLSNRAFYYEESNFSVRKFIKSLENEKSDIRLFIVNTSLSEGAYNTYFSLFFTLIFKHILSLKNSHIRRIHLILDELMSLASNKNLGKFLITKLIDTLAESRSKGLNTVLAFQALSQLSEIVGENLLKSLFQMCGSKIILQYSEPQGAKLLSQFLGEKEIDRKKQGINRANNLSGDRINENEEEKLKKIVLESEFANLEPLNGFIKIGNFAVSKISFNFYQPKNIYGGLIKKELPFFEDFSKIKDEKSEKIEENRNSFIA</sequence>
<gene>
    <name evidence="8" type="ORF">CRU90_09295</name>
</gene>
<organism evidence="8 9">
    <name type="scientific">Arcobacter cloacae</name>
    <dbReference type="NCBI Taxonomy" id="1054034"/>
    <lineage>
        <taxon>Bacteria</taxon>
        <taxon>Pseudomonadati</taxon>
        <taxon>Campylobacterota</taxon>
        <taxon>Epsilonproteobacteria</taxon>
        <taxon>Campylobacterales</taxon>
        <taxon>Arcobacteraceae</taxon>
        <taxon>Arcobacter</taxon>
    </lineage>
</organism>
<keyword evidence="4 6" id="KW-1133">Transmembrane helix</keyword>
<dbReference type="PANTHER" id="PTHR37937:SF1">
    <property type="entry name" value="CONJUGATIVE TRANSFER: DNA TRANSPORT"/>
    <property type="match status" value="1"/>
</dbReference>
<evidence type="ECO:0000256" key="2">
    <source>
        <dbReference type="ARBA" id="ARBA00022475"/>
    </source>
</evidence>
<evidence type="ECO:0000313" key="8">
    <source>
        <dbReference type="EMBL" id="RXJ83574.1"/>
    </source>
</evidence>
<dbReference type="GO" id="GO:0005886">
    <property type="term" value="C:plasma membrane"/>
    <property type="evidence" value="ECO:0007669"/>
    <property type="project" value="UniProtKB-SubCell"/>
</dbReference>
<comment type="subcellular location">
    <subcellularLocation>
        <location evidence="1">Cell membrane</location>
        <topology evidence="1">Multi-pass membrane protein</topology>
    </subcellularLocation>
</comment>
<evidence type="ECO:0000313" key="9">
    <source>
        <dbReference type="Proteomes" id="UP000290870"/>
    </source>
</evidence>
<dbReference type="AlphaFoldDB" id="A0A4Q0ZBC3"/>
<protein>
    <recommendedName>
        <fullName evidence="7">Type IV secretion system coupling protein TraD DNA-binding domain-containing protein</fullName>
    </recommendedName>
</protein>
<feature type="transmembrane region" description="Helical" evidence="6">
    <location>
        <begin position="71"/>
        <end position="89"/>
    </location>
</feature>
<comment type="caution">
    <text evidence="8">The sequence shown here is derived from an EMBL/GenBank/DDBJ whole genome shotgun (WGS) entry which is preliminary data.</text>
</comment>
<dbReference type="Gene3D" id="3.40.50.300">
    <property type="entry name" value="P-loop containing nucleotide triphosphate hydrolases"/>
    <property type="match status" value="2"/>
</dbReference>
<dbReference type="InterPro" id="IPR027417">
    <property type="entry name" value="P-loop_NTPase"/>
</dbReference>
<dbReference type="RefSeq" id="WP_128987014.1">
    <property type="nucleotide sequence ID" value="NZ_PDJZ01000010.1"/>
</dbReference>
<evidence type="ECO:0000256" key="4">
    <source>
        <dbReference type="ARBA" id="ARBA00022989"/>
    </source>
</evidence>
<reference evidence="8 9" key="1">
    <citation type="submission" date="2017-10" db="EMBL/GenBank/DDBJ databases">
        <title>Genomics of the genus Arcobacter.</title>
        <authorList>
            <person name="Perez-Cataluna A."/>
            <person name="Figueras M.J."/>
        </authorList>
    </citation>
    <scope>NUCLEOTIDE SEQUENCE [LARGE SCALE GENOMIC DNA]</scope>
    <source>
        <strain evidence="8 9">F26</strain>
    </source>
</reference>
<feature type="transmembrane region" description="Helical" evidence="6">
    <location>
        <begin position="12"/>
        <end position="31"/>
    </location>
</feature>
<keyword evidence="3 6" id="KW-0812">Transmembrane</keyword>
<dbReference type="Pfam" id="PF10412">
    <property type="entry name" value="TrwB_AAD_bind"/>
    <property type="match status" value="1"/>
</dbReference>